<evidence type="ECO:0000256" key="14">
    <source>
        <dbReference type="RuleBase" id="RU369104"/>
    </source>
</evidence>
<dbReference type="InterPro" id="IPR018392">
    <property type="entry name" value="LysM"/>
</dbReference>
<evidence type="ECO:0000313" key="20">
    <source>
        <dbReference type="EMBL" id="THG17296.1"/>
    </source>
</evidence>
<dbReference type="PROSITE" id="PS50873">
    <property type="entry name" value="PEROXIDASE_4"/>
    <property type="match status" value="1"/>
</dbReference>
<dbReference type="Pfam" id="PF14215">
    <property type="entry name" value="bHLH-MYC_N"/>
    <property type="match status" value="1"/>
</dbReference>
<dbReference type="GO" id="GO:0046983">
    <property type="term" value="F:protein dimerization activity"/>
    <property type="evidence" value="ECO:0007669"/>
    <property type="project" value="InterPro"/>
</dbReference>
<evidence type="ECO:0000256" key="16">
    <source>
        <dbReference type="SAM" id="Phobius"/>
    </source>
</evidence>
<dbReference type="GO" id="GO:0003700">
    <property type="term" value="F:DNA-binding transcription factor activity"/>
    <property type="evidence" value="ECO:0007669"/>
    <property type="project" value="InterPro"/>
</dbReference>
<evidence type="ECO:0000256" key="2">
    <source>
        <dbReference type="ARBA" id="ARBA00001970"/>
    </source>
</evidence>
<dbReference type="Gene3D" id="4.10.280.10">
    <property type="entry name" value="Helix-loop-helix DNA-binding domain"/>
    <property type="match status" value="1"/>
</dbReference>
<gene>
    <name evidence="20" type="ORF">TEA_000731</name>
</gene>
<comment type="subcellular location">
    <subcellularLocation>
        <location evidence="3 14">Nucleus</location>
    </subcellularLocation>
</comment>
<evidence type="ECO:0000256" key="12">
    <source>
        <dbReference type="PIRSR" id="PIRSR600823-3"/>
    </source>
</evidence>
<feature type="region of interest" description="Disordered" evidence="15">
    <location>
        <begin position="358"/>
        <end position="495"/>
    </location>
</feature>
<dbReference type="InterPro" id="IPR036779">
    <property type="entry name" value="LysM_dom_sf"/>
</dbReference>
<keyword evidence="7" id="KW-0560">Oxidoreductase</keyword>
<keyword evidence="21" id="KW-1185">Reference proteome</keyword>
<dbReference type="PROSITE" id="PS51782">
    <property type="entry name" value="LYSM"/>
    <property type="match status" value="1"/>
</dbReference>
<keyword evidence="4" id="KW-0575">Peroxidase</keyword>
<feature type="region of interest" description="Disordered" evidence="15">
    <location>
        <begin position="558"/>
        <end position="581"/>
    </location>
</feature>
<evidence type="ECO:0000256" key="13">
    <source>
        <dbReference type="RuleBase" id="RU004241"/>
    </source>
</evidence>
<keyword evidence="16" id="KW-0472">Membrane</keyword>
<evidence type="ECO:0000256" key="11">
    <source>
        <dbReference type="ARBA" id="ARBA00023242"/>
    </source>
</evidence>
<feature type="compositionally biased region" description="Basic and acidic residues" evidence="15">
    <location>
        <begin position="447"/>
        <end position="471"/>
    </location>
</feature>
<feature type="domain" description="BHLH" evidence="18">
    <location>
        <begin position="485"/>
        <end position="534"/>
    </location>
</feature>
<keyword evidence="10 14" id="KW-0804">Transcription</keyword>
<protein>
    <recommendedName>
        <fullName evidence="14">Transcription factor</fullName>
        <shortName evidence="14">bHLH transcription factor</shortName>
    </recommendedName>
    <alternativeName>
        <fullName evidence="14">Basic helix-loop-helix protein</fullName>
    </alternativeName>
</protein>
<dbReference type="InterPro" id="IPR002016">
    <property type="entry name" value="Haem_peroxidase"/>
</dbReference>
<keyword evidence="16" id="KW-1133">Transmembrane helix</keyword>
<feature type="binding site" evidence="12">
    <location>
        <position position="952"/>
    </location>
    <ligand>
        <name>Ca(2+)</name>
        <dbReference type="ChEBI" id="CHEBI:29108"/>
        <label>1</label>
    </ligand>
</feature>
<feature type="binding site" evidence="12">
    <location>
        <position position="950"/>
    </location>
    <ligand>
        <name>Ca(2+)</name>
        <dbReference type="ChEBI" id="CHEBI:29108"/>
        <label>1</label>
    </ligand>
</feature>
<feature type="compositionally biased region" description="Polar residues" evidence="15">
    <location>
        <begin position="295"/>
        <end position="305"/>
    </location>
</feature>
<reference evidence="20 21" key="1">
    <citation type="journal article" date="2018" name="Proc. Natl. Acad. Sci. U.S.A.">
        <title>Draft genome sequence of Camellia sinensis var. sinensis provides insights into the evolution of the tea genome and tea quality.</title>
        <authorList>
            <person name="Wei C."/>
            <person name="Yang H."/>
            <person name="Wang S."/>
            <person name="Zhao J."/>
            <person name="Liu C."/>
            <person name="Gao L."/>
            <person name="Xia E."/>
            <person name="Lu Y."/>
            <person name="Tai Y."/>
            <person name="She G."/>
            <person name="Sun J."/>
            <person name="Cao H."/>
            <person name="Tong W."/>
            <person name="Gao Q."/>
            <person name="Li Y."/>
            <person name="Deng W."/>
            <person name="Jiang X."/>
            <person name="Wang W."/>
            <person name="Chen Q."/>
            <person name="Zhang S."/>
            <person name="Li H."/>
            <person name="Wu J."/>
            <person name="Wang P."/>
            <person name="Li P."/>
            <person name="Shi C."/>
            <person name="Zheng F."/>
            <person name="Jian J."/>
            <person name="Huang B."/>
            <person name="Shan D."/>
            <person name="Shi M."/>
            <person name="Fang C."/>
            <person name="Yue Y."/>
            <person name="Li F."/>
            <person name="Li D."/>
            <person name="Wei S."/>
            <person name="Han B."/>
            <person name="Jiang C."/>
            <person name="Yin Y."/>
            <person name="Xia T."/>
            <person name="Zhang Z."/>
            <person name="Bennetzen J.L."/>
            <person name="Zhao S."/>
            <person name="Wan X."/>
        </authorList>
    </citation>
    <scope>NUCLEOTIDE SEQUENCE [LARGE SCALE GENOMIC DNA]</scope>
    <source>
        <strain evidence="21">cv. Shuchazao</strain>
        <tissue evidence="20">Leaf</tissue>
    </source>
</reference>
<dbReference type="CDD" id="cd11449">
    <property type="entry name" value="bHLH_AtAIB_like"/>
    <property type="match status" value="1"/>
</dbReference>
<evidence type="ECO:0000256" key="4">
    <source>
        <dbReference type="ARBA" id="ARBA00022559"/>
    </source>
</evidence>
<dbReference type="PROSITE" id="PS50888">
    <property type="entry name" value="BHLH"/>
    <property type="match status" value="1"/>
</dbReference>
<feature type="binding site" evidence="12">
    <location>
        <position position="954"/>
    </location>
    <ligand>
        <name>Ca(2+)</name>
        <dbReference type="ChEBI" id="CHEBI:29108"/>
        <label>1</label>
    </ligand>
</feature>
<comment type="similarity">
    <text evidence="13">Belongs to the peroxidase family.</text>
</comment>
<dbReference type="GO" id="GO:0006979">
    <property type="term" value="P:response to oxidative stress"/>
    <property type="evidence" value="ECO:0007669"/>
    <property type="project" value="InterPro"/>
</dbReference>
<dbReference type="STRING" id="542762.A0A4S4EMK8"/>
<dbReference type="Gene3D" id="1.10.520.10">
    <property type="match status" value="1"/>
</dbReference>
<evidence type="ECO:0000256" key="9">
    <source>
        <dbReference type="ARBA" id="ARBA00023015"/>
    </source>
</evidence>
<evidence type="ECO:0000256" key="8">
    <source>
        <dbReference type="ARBA" id="ARBA00023004"/>
    </source>
</evidence>
<evidence type="ECO:0000259" key="17">
    <source>
        <dbReference type="PROSITE" id="PS50873"/>
    </source>
</evidence>
<comment type="catalytic activity">
    <reaction evidence="1">
        <text>2 a phenolic donor + H2O2 = 2 a phenolic radical donor + 2 H2O</text>
        <dbReference type="Rhea" id="RHEA:56136"/>
        <dbReference type="ChEBI" id="CHEBI:15377"/>
        <dbReference type="ChEBI" id="CHEBI:16240"/>
        <dbReference type="ChEBI" id="CHEBI:139520"/>
        <dbReference type="ChEBI" id="CHEBI:139521"/>
        <dbReference type="EC" id="1.11.1.7"/>
    </reaction>
</comment>
<proteinExistence type="inferred from homology"/>
<dbReference type="GO" id="GO:0000976">
    <property type="term" value="F:transcription cis-regulatory region binding"/>
    <property type="evidence" value="ECO:0007669"/>
    <property type="project" value="TreeGrafter"/>
</dbReference>
<keyword evidence="8" id="KW-0408">Iron</keyword>
<evidence type="ECO:0000256" key="1">
    <source>
        <dbReference type="ARBA" id="ARBA00000189"/>
    </source>
</evidence>
<feature type="compositionally biased region" description="Low complexity" evidence="15">
    <location>
        <begin position="38"/>
        <end position="47"/>
    </location>
</feature>
<dbReference type="Pfam" id="PF01476">
    <property type="entry name" value="LysM"/>
    <property type="match status" value="1"/>
</dbReference>
<evidence type="ECO:0000256" key="15">
    <source>
        <dbReference type="SAM" id="MobiDB-lite"/>
    </source>
</evidence>
<dbReference type="InterPro" id="IPR036638">
    <property type="entry name" value="HLH_DNA-bd_sf"/>
</dbReference>
<accession>A0A4S4EMK8</accession>
<evidence type="ECO:0000259" key="19">
    <source>
        <dbReference type="PROSITE" id="PS51782"/>
    </source>
</evidence>
<dbReference type="SUPFAM" id="SSF47459">
    <property type="entry name" value="HLH, helix-loop-helix DNA-binding domain"/>
    <property type="match status" value="1"/>
</dbReference>
<dbReference type="InterPro" id="IPR045084">
    <property type="entry name" value="AIB/MYC-like"/>
</dbReference>
<keyword evidence="11 14" id="KW-0539">Nucleus</keyword>
<evidence type="ECO:0000256" key="5">
    <source>
        <dbReference type="ARBA" id="ARBA00022617"/>
    </source>
</evidence>
<keyword evidence="9 14" id="KW-0805">Transcription regulation</keyword>
<evidence type="ECO:0000256" key="7">
    <source>
        <dbReference type="ARBA" id="ARBA00023002"/>
    </source>
</evidence>
<keyword evidence="12" id="KW-0106">Calcium</keyword>
<feature type="compositionally biased region" description="Pro residues" evidence="15">
    <location>
        <begin position="50"/>
        <end position="65"/>
    </location>
</feature>
<dbReference type="Pfam" id="PF00141">
    <property type="entry name" value="peroxidase"/>
    <property type="match status" value="1"/>
</dbReference>
<dbReference type="PANTHER" id="PTHR11514:SF43">
    <property type="entry name" value="TRANSCRIPTION FACTOR MYC2"/>
    <property type="match status" value="1"/>
</dbReference>
<dbReference type="InterPro" id="IPR010255">
    <property type="entry name" value="Haem_peroxidase_sf"/>
</dbReference>
<feature type="compositionally biased region" description="Low complexity" evidence="15">
    <location>
        <begin position="306"/>
        <end position="322"/>
    </location>
</feature>
<dbReference type="PRINTS" id="PR00461">
    <property type="entry name" value="PLPEROXIDASE"/>
</dbReference>
<dbReference type="EMBL" id="SDRB02003614">
    <property type="protein sequence ID" value="THG17296.1"/>
    <property type="molecule type" value="Genomic_DNA"/>
</dbReference>
<dbReference type="Pfam" id="PF00010">
    <property type="entry name" value="HLH"/>
    <property type="match status" value="1"/>
</dbReference>
<dbReference type="GO" id="GO:0020037">
    <property type="term" value="F:heme binding"/>
    <property type="evidence" value="ECO:0007669"/>
    <property type="project" value="InterPro"/>
</dbReference>
<evidence type="ECO:0000256" key="3">
    <source>
        <dbReference type="ARBA" id="ARBA00004123"/>
    </source>
</evidence>
<feature type="region of interest" description="Disordered" evidence="15">
    <location>
        <begin position="33"/>
        <end position="67"/>
    </location>
</feature>
<dbReference type="InterPro" id="IPR025610">
    <property type="entry name" value="MYC/MYB_N"/>
</dbReference>
<feature type="domain" description="LysM" evidence="19">
    <location>
        <begin position="828"/>
        <end position="875"/>
    </location>
</feature>
<feature type="binding site" evidence="12">
    <location>
        <position position="966"/>
    </location>
    <ligand>
        <name>Ca(2+)</name>
        <dbReference type="ChEBI" id="CHEBI:29108"/>
        <label>1</label>
    </ligand>
</feature>
<dbReference type="Proteomes" id="UP000306102">
    <property type="component" value="Unassembled WGS sequence"/>
</dbReference>
<feature type="compositionally biased region" description="Basic residues" evidence="15">
    <location>
        <begin position="472"/>
        <end position="481"/>
    </location>
</feature>
<feature type="domain" description="Plant heme peroxidase family profile" evidence="17">
    <location>
        <begin position="949"/>
        <end position="1003"/>
    </location>
</feature>
<dbReference type="Gene3D" id="3.10.350.10">
    <property type="entry name" value="LysM domain"/>
    <property type="match status" value="1"/>
</dbReference>
<comment type="caution">
    <text evidence="20">The sequence shown here is derived from an EMBL/GenBank/DDBJ whole genome shotgun (WGS) entry which is preliminary data.</text>
</comment>
<evidence type="ECO:0000256" key="10">
    <source>
        <dbReference type="ARBA" id="ARBA00023163"/>
    </source>
</evidence>
<keyword evidence="16" id="KW-0812">Transmembrane</keyword>
<dbReference type="InterPro" id="IPR000823">
    <property type="entry name" value="Peroxidase_pln"/>
</dbReference>
<dbReference type="SMART" id="SM00353">
    <property type="entry name" value="HLH"/>
    <property type="match status" value="1"/>
</dbReference>
<feature type="compositionally biased region" description="Basic and acidic residues" evidence="15">
    <location>
        <begin position="482"/>
        <end position="495"/>
    </location>
</feature>
<feature type="compositionally biased region" description="Polar residues" evidence="15">
    <location>
        <begin position="387"/>
        <end position="401"/>
    </location>
</feature>
<keyword evidence="5" id="KW-0349">Heme</keyword>
<evidence type="ECO:0000313" key="21">
    <source>
        <dbReference type="Proteomes" id="UP000306102"/>
    </source>
</evidence>
<feature type="compositionally biased region" description="Polar residues" evidence="15">
    <location>
        <begin position="362"/>
        <end position="372"/>
    </location>
</feature>
<dbReference type="GO" id="GO:0140825">
    <property type="term" value="F:lactoperoxidase activity"/>
    <property type="evidence" value="ECO:0007669"/>
    <property type="project" value="UniProtKB-EC"/>
</dbReference>
<dbReference type="InterPro" id="IPR011598">
    <property type="entry name" value="bHLH_dom"/>
</dbReference>
<feature type="region of interest" description="Disordered" evidence="15">
    <location>
        <begin position="293"/>
        <end position="345"/>
    </location>
</feature>
<dbReference type="AlphaFoldDB" id="A0A4S4EMK8"/>
<comment type="cofactor">
    <cofactor evidence="12">
        <name>Ca(2+)</name>
        <dbReference type="ChEBI" id="CHEBI:29108"/>
    </cofactor>
    <text evidence="12">Binds 2 calcium ions per subunit.</text>
</comment>
<feature type="transmembrane region" description="Helical" evidence="16">
    <location>
        <begin position="749"/>
        <end position="770"/>
    </location>
</feature>
<dbReference type="Pfam" id="PF22754">
    <property type="entry name" value="bHLH-TF_ACT-like_plant"/>
    <property type="match status" value="1"/>
</dbReference>
<keyword evidence="6 12" id="KW-0479">Metal-binding</keyword>
<dbReference type="PANTHER" id="PTHR11514">
    <property type="entry name" value="MYC"/>
    <property type="match status" value="1"/>
</dbReference>
<feature type="transmembrane region" description="Helical" evidence="16">
    <location>
        <begin position="681"/>
        <end position="703"/>
    </location>
</feature>
<name>A0A4S4EMK8_CAMSN</name>
<dbReference type="GO" id="GO:0005634">
    <property type="term" value="C:nucleus"/>
    <property type="evidence" value="ECO:0007669"/>
    <property type="project" value="UniProtKB-SubCell"/>
</dbReference>
<sequence length="1003" mass="110270">MTDYRLPTMNLWTDDNASMMEAFMTSDLTSFWPPPPSSSASTSAVAANHHPPPPPPPQPPSPPPQIFNQESLQQRLHALIEGARESWTYAIFWQSSVVDYSGGSMLGWGDGYYKGEEDKGKRKAAAPSSVAEQLHRKKVLRELNSLISGASPSADDSVDEEVTDTEWFFLVSMTQSFVNGSGLPGQAFFNSSSIWVAGAERLAGSACERVRQGQVFGLQTMVCIPCSNGVVEVGSTELIFQTSDLMNKVRFLFNFNSTELGSWSIPAENDPSAMYITDPSSSVVELRESTPIIPSHNQQYSKQNGVENPSSSTVTETPSSIHVHNHSSHHQNQPPHQLTHAQTQSSFTRELNFSEFGYDGTSVRNGNSQSCKPESGDILNFGESKRSSCSGNGNLFSNHSQFGGVEENKKKRSPTSRGSNDEGMLSFTSGVILPSSGMVKSSGCGGDSDHSDLEASVAREVESSRVPDPEKRPRKRGRKPANGREEPLNHVEAERQRREKLNQRFYALRAVVPNVSKMDKASLLGDAISYINELKSKLQTSESDKEEMRNQIESLKRELSVKESRFSGPPPPDQDLKMSNNGTKLQDIDIDVKIIGWDAMIRIQCSKKNHPAARLMSALKELDLDVHHASVSVVNDLMIQQATVKMGSRFYTQEQLRMALSSKIGDSRSLNIYQRNLTLCLYSTLLYSTLSLSLSLLLLSTVFQIQGNKLCSSTLLYDLFLNKLCSGPVAGATYSSLHWFCYSSNVKCLLVVAMLSASVVHGSLAMALLLKIRRQWHFFEGPLLVRAAGLGQQALLLHPHLHPPLRPLPQQALLWSCCRCYVFWSALTEIHHRPSDTPSSVADTIYAGLVSADQIKDANSISDPSLLDIGQTFVVPLPCTCFNGTDNSLPAIYVLCCSIPGYYGWDCLQKIHDLRSHFGVIPQDPTLFCGSVRFNLDPLSEHTDQEIWEGCDGSILLDNADGIESEKNATINLSINGFAVVDDIKTALENVCPGVVSCADILK</sequence>
<comment type="cofactor">
    <cofactor evidence="2">
        <name>heme b</name>
        <dbReference type="ChEBI" id="CHEBI:60344"/>
    </cofactor>
</comment>
<dbReference type="InterPro" id="IPR054502">
    <property type="entry name" value="bHLH-TF_ACT-like_plant"/>
</dbReference>
<organism evidence="20 21">
    <name type="scientific">Camellia sinensis var. sinensis</name>
    <name type="common">China tea</name>
    <dbReference type="NCBI Taxonomy" id="542762"/>
    <lineage>
        <taxon>Eukaryota</taxon>
        <taxon>Viridiplantae</taxon>
        <taxon>Streptophyta</taxon>
        <taxon>Embryophyta</taxon>
        <taxon>Tracheophyta</taxon>
        <taxon>Spermatophyta</taxon>
        <taxon>Magnoliopsida</taxon>
        <taxon>eudicotyledons</taxon>
        <taxon>Gunneridae</taxon>
        <taxon>Pentapetalae</taxon>
        <taxon>asterids</taxon>
        <taxon>Ericales</taxon>
        <taxon>Theaceae</taxon>
        <taxon>Camellia</taxon>
    </lineage>
</organism>
<evidence type="ECO:0000259" key="18">
    <source>
        <dbReference type="PROSITE" id="PS50888"/>
    </source>
</evidence>
<evidence type="ECO:0000256" key="6">
    <source>
        <dbReference type="ARBA" id="ARBA00022723"/>
    </source>
</evidence>
<dbReference type="FunFam" id="4.10.280.10:FF:000078">
    <property type="entry name" value="Transcription factor bHLH13"/>
    <property type="match status" value="1"/>
</dbReference>
<dbReference type="GO" id="GO:0046872">
    <property type="term" value="F:metal ion binding"/>
    <property type="evidence" value="ECO:0007669"/>
    <property type="project" value="UniProtKB-KW"/>
</dbReference>
<dbReference type="SUPFAM" id="SSF48113">
    <property type="entry name" value="Heme-dependent peroxidases"/>
    <property type="match status" value="1"/>
</dbReference>